<organism evidence="3">
    <name type="scientific">Anopheles funestus</name>
    <name type="common">African malaria mosquito</name>
    <dbReference type="NCBI Taxonomy" id="62324"/>
    <lineage>
        <taxon>Eukaryota</taxon>
        <taxon>Metazoa</taxon>
        <taxon>Ecdysozoa</taxon>
        <taxon>Arthropoda</taxon>
        <taxon>Hexapoda</taxon>
        <taxon>Insecta</taxon>
        <taxon>Pterygota</taxon>
        <taxon>Neoptera</taxon>
        <taxon>Endopterygota</taxon>
        <taxon>Diptera</taxon>
        <taxon>Nematocera</taxon>
        <taxon>Culicoidea</taxon>
        <taxon>Culicidae</taxon>
        <taxon>Anophelinae</taxon>
        <taxon>Anopheles</taxon>
    </lineage>
</organism>
<feature type="region of interest" description="Disordered" evidence="2">
    <location>
        <begin position="16"/>
        <end position="84"/>
    </location>
</feature>
<reference evidence="3" key="1">
    <citation type="submission" date="2020-05" db="UniProtKB">
        <authorList>
            <consortium name="EnsemblMetazoa"/>
        </authorList>
    </citation>
    <scope>IDENTIFICATION</scope>
    <source>
        <strain evidence="3">FUMOZ</strain>
    </source>
</reference>
<evidence type="ECO:0000313" key="3">
    <source>
        <dbReference type="EnsemblMetazoa" id="AFUN019074-PA"/>
    </source>
</evidence>
<dbReference type="VEuPathDB" id="VectorBase:AFUN019074"/>
<proteinExistence type="predicted"/>
<dbReference type="EnsemblMetazoa" id="AFUN019074-RA">
    <property type="protein sequence ID" value="AFUN019074-PA"/>
    <property type="gene ID" value="AFUN019074"/>
</dbReference>
<feature type="compositionally biased region" description="Basic residues" evidence="2">
    <location>
        <begin position="75"/>
        <end position="84"/>
    </location>
</feature>
<dbReference type="AlphaFoldDB" id="A0A4Y0BDV0"/>
<sequence>MASEKIRQRAETALEYAKDFLLDDESEAEDDTVEDDEEIESENGNEEDDHDENDAKENDDEKAKETKSDKDPKSKKSSKGITKKVQKLMGVVMDPFGSKINWNFDFNLGVKASNRKEKREGKMDPNTGTAGSTSGKTADKECDNESLSFDAKRIKILEKDNKLLQKYASKFLDGCIRLEQKVSELSKLEGQLAASQADNDRLKSELHDLQDLKQGLIRNLDTQNEKHRNEVKRLDLELNTATESLAKMKLTNQKQLEESCRLRADLESLAKEKEGLIKKSEQREISYSSELNNLMESLQQTKLENTELTERVHKLTDNLQITAEQMKESKTKNMQLEQKLRETQSEKHKINAQLDATNTKITELRRAIQILESNPFTTTTAQLQSEGTFTCPLCGASFGSLANMQLHAEDCNG</sequence>
<keyword evidence="1" id="KW-0175">Coiled coil</keyword>
<name>A0A4Y0BDV0_ANOFN</name>
<evidence type="ECO:0000256" key="2">
    <source>
        <dbReference type="SAM" id="MobiDB-lite"/>
    </source>
</evidence>
<accession>A0A4Y0BDV0</accession>
<evidence type="ECO:0000256" key="1">
    <source>
        <dbReference type="SAM" id="Coils"/>
    </source>
</evidence>
<dbReference type="VEuPathDB" id="VectorBase:AFUN2_014240"/>
<protein>
    <submittedName>
        <fullName evidence="3">Uncharacterized protein</fullName>
    </submittedName>
</protein>
<feature type="compositionally biased region" description="Acidic residues" evidence="2">
    <location>
        <begin position="22"/>
        <end position="52"/>
    </location>
</feature>
<feature type="compositionally biased region" description="Basic and acidic residues" evidence="2">
    <location>
        <begin position="53"/>
        <end position="74"/>
    </location>
</feature>
<feature type="coiled-coil region" evidence="1">
    <location>
        <begin position="178"/>
        <end position="374"/>
    </location>
</feature>
<feature type="compositionally biased region" description="Low complexity" evidence="2">
    <location>
        <begin position="127"/>
        <end position="136"/>
    </location>
</feature>
<feature type="region of interest" description="Disordered" evidence="2">
    <location>
        <begin position="115"/>
        <end position="142"/>
    </location>
</feature>